<evidence type="ECO:0000313" key="2">
    <source>
        <dbReference type="Proteomes" id="UP000017836"/>
    </source>
</evidence>
<dbReference type="OMA" id="SNFLWAV"/>
<dbReference type="PANTHER" id="PTHR48045:SF31">
    <property type="entry name" value="UDP-GLYCOSYLTRANSFERASE 76B1-LIKE"/>
    <property type="match status" value="1"/>
</dbReference>
<dbReference type="EMBL" id="KI393866">
    <property type="protein sequence ID" value="ERN06961.1"/>
    <property type="molecule type" value="Genomic_DNA"/>
</dbReference>
<keyword evidence="2" id="KW-1185">Reference proteome</keyword>
<dbReference type="Gene3D" id="3.40.50.2000">
    <property type="entry name" value="Glycogen Phosphorylase B"/>
    <property type="match status" value="1"/>
</dbReference>
<dbReference type="SUPFAM" id="SSF53756">
    <property type="entry name" value="UDP-Glycosyltransferase/glycogen phosphorylase"/>
    <property type="match status" value="1"/>
</dbReference>
<protein>
    <submittedName>
        <fullName evidence="1">Uncharacterized protein</fullName>
    </submittedName>
</protein>
<accession>W1PH50</accession>
<reference evidence="2" key="1">
    <citation type="journal article" date="2013" name="Science">
        <title>The Amborella genome and the evolution of flowering plants.</title>
        <authorList>
            <consortium name="Amborella Genome Project"/>
        </authorList>
    </citation>
    <scope>NUCLEOTIDE SEQUENCE [LARGE SCALE GENOMIC DNA]</scope>
</reference>
<organism evidence="1 2">
    <name type="scientific">Amborella trichopoda</name>
    <dbReference type="NCBI Taxonomy" id="13333"/>
    <lineage>
        <taxon>Eukaryota</taxon>
        <taxon>Viridiplantae</taxon>
        <taxon>Streptophyta</taxon>
        <taxon>Embryophyta</taxon>
        <taxon>Tracheophyta</taxon>
        <taxon>Spermatophyta</taxon>
        <taxon>Magnoliopsida</taxon>
        <taxon>Amborellales</taxon>
        <taxon>Amborellaceae</taxon>
        <taxon>Amborella</taxon>
    </lineage>
</organism>
<dbReference type="HOGENOM" id="CLU_2708096_0_0_1"/>
<dbReference type="AlphaFoldDB" id="W1PH50"/>
<dbReference type="eggNOG" id="KOG1192">
    <property type="taxonomic scope" value="Eukaryota"/>
</dbReference>
<dbReference type="Proteomes" id="UP000017836">
    <property type="component" value="Unassembled WGS sequence"/>
</dbReference>
<evidence type="ECO:0000313" key="1">
    <source>
        <dbReference type="EMBL" id="ERN06961.1"/>
    </source>
</evidence>
<name>W1PH50_AMBTC</name>
<gene>
    <name evidence="1" type="ORF">AMTR_s00005p00267230</name>
</gene>
<sequence length="73" mass="8077">MELAKCLDWLDMKEDGSVLYVAFGLQARQEEAQMREIGVGLEGSGSNFLWAVRGEPKLDDGFGDKVKGRALMI</sequence>
<proteinExistence type="predicted"/>
<dbReference type="PANTHER" id="PTHR48045">
    <property type="entry name" value="UDP-GLYCOSYLTRANSFERASE 72B1"/>
    <property type="match status" value="1"/>
</dbReference>
<dbReference type="Gramene" id="ERN06961">
    <property type="protein sequence ID" value="ERN06961"/>
    <property type="gene ID" value="AMTR_s00005p00267230"/>
</dbReference>